<gene>
    <name evidence="2" type="ORF">MENT_LOCUS29002</name>
</gene>
<feature type="region of interest" description="Disordered" evidence="1">
    <location>
        <begin position="1"/>
        <end position="31"/>
    </location>
</feature>
<protein>
    <submittedName>
        <fullName evidence="2">Uncharacterized protein</fullName>
    </submittedName>
</protein>
<dbReference type="Proteomes" id="UP000580250">
    <property type="component" value="Unassembled WGS sequence"/>
</dbReference>
<name>A0A6V7VQV5_MELEN</name>
<sequence>MNSNDLNNIPLPPLPPPSILEDIENTTDKPSNLPRETLWKLFRGKFLFTFYLCSDCRDRMFYSTNKINRSNERVEVKFEICNNCVKTNCDATDILAPTRKITKNNFYFDNF</sequence>
<evidence type="ECO:0000313" key="3">
    <source>
        <dbReference type="Proteomes" id="UP000580250"/>
    </source>
</evidence>
<evidence type="ECO:0000313" key="2">
    <source>
        <dbReference type="EMBL" id="CAD2177142.1"/>
    </source>
</evidence>
<dbReference type="AlphaFoldDB" id="A0A6V7VQV5"/>
<evidence type="ECO:0000256" key="1">
    <source>
        <dbReference type="SAM" id="MobiDB-lite"/>
    </source>
</evidence>
<dbReference type="EMBL" id="CAJEWN010000291">
    <property type="protein sequence ID" value="CAD2177142.1"/>
    <property type="molecule type" value="Genomic_DNA"/>
</dbReference>
<accession>A0A6V7VQV5</accession>
<proteinExistence type="predicted"/>
<organism evidence="2 3">
    <name type="scientific">Meloidogyne enterolobii</name>
    <name type="common">Root-knot nematode worm</name>
    <name type="synonym">Meloidogyne mayaguensis</name>
    <dbReference type="NCBI Taxonomy" id="390850"/>
    <lineage>
        <taxon>Eukaryota</taxon>
        <taxon>Metazoa</taxon>
        <taxon>Ecdysozoa</taxon>
        <taxon>Nematoda</taxon>
        <taxon>Chromadorea</taxon>
        <taxon>Rhabditida</taxon>
        <taxon>Tylenchina</taxon>
        <taxon>Tylenchomorpha</taxon>
        <taxon>Tylenchoidea</taxon>
        <taxon>Meloidogynidae</taxon>
        <taxon>Meloidogyninae</taxon>
        <taxon>Meloidogyne</taxon>
    </lineage>
</organism>
<dbReference type="OrthoDB" id="5905732at2759"/>
<comment type="caution">
    <text evidence="2">The sequence shown here is derived from an EMBL/GenBank/DDBJ whole genome shotgun (WGS) entry which is preliminary data.</text>
</comment>
<reference evidence="2 3" key="1">
    <citation type="submission" date="2020-08" db="EMBL/GenBank/DDBJ databases">
        <authorList>
            <person name="Koutsovoulos G."/>
            <person name="Danchin GJ E."/>
        </authorList>
    </citation>
    <scope>NUCLEOTIDE SEQUENCE [LARGE SCALE GENOMIC DNA]</scope>
</reference>